<evidence type="ECO:0008006" key="3">
    <source>
        <dbReference type="Google" id="ProtNLM"/>
    </source>
</evidence>
<dbReference type="Gene3D" id="2.120.10.30">
    <property type="entry name" value="TolB, C-terminal domain"/>
    <property type="match status" value="1"/>
</dbReference>
<sequence>MKKYALLILLVLGCQNKEKSNYSKIFIDLDNTESANYSDFFSEIEYVLIDIPDSIPFVKPWKIEFTRDNIFISDRELGSVLIFDDMGNFEKIIGPRGMGPKEFSYLNDFQVNGKSVSVLDGSLKKVIRYDLDGNFMEEEFIDMQPRIFSSNRTTGVYYFGNSPEIDNYTIVKKVGSEIEGIKTLNQYLEGINYASIQGFQKISDGTYEYIKLDPSYEIIFFNADKSINRSIEFDFGKYNFPVEKRKSITYSPERIDFLNNDQIVEFIFSFLSIDKTYWMTVNQSGLKSKYIIMNEDFIPYRIIGNIRNDLDGLVTDFSPFTVENDNLVTFKSALGLLNDYKNSFQNQIGDFKNVGQSNLHEFVKGNAEKLEGDNYVIIKHKKL</sequence>
<name>K1L8P8_CECL9</name>
<comment type="caution">
    <text evidence="1">The sequence shown here is derived from an EMBL/GenBank/DDBJ whole genome shotgun (WGS) entry which is preliminary data.</text>
</comment>
<dbReference type="RefSeq" id="WP_009185819.1">
    <property type="nucleotide sequence ID" value="NZ_AMGM01000048.1"/>
</dbReference>
<protein>
    <recommendedName>
        <fullName evidence="3">6-bladed beta-propeller</fullName>
    </recommendedName>
</protein>
<accession>K1L8P8</accession>
<dbReference type="EMBL" id="AMGM01000048">
    <property type="protein sequence ID" value="EKB48572.1"/>
    <property type="molecule type" value="Genomic_DNA"/>
</dbReference>
<dbReference type="Proteomes" id="UP000004478">
    <property type="component" value="Unassembled WGS sequence"/>
</dbReference>
<keyword evidence="2" id="KW-1185">Reference proteome</keyword>
<reference evidence="1 2" key="1">
    <citation type="journal article" date="2012" name="J. Bacteriol.">
        <title>Draft Genome Sequence of Cecembia lonarensis Strain LW9T, Isolated from Lonar Lake, a Haloalkaline Lake in India.</title>
        <authorList>
            <person name="Shivaji S."/>
            <person name="Ara S."/>
            <person name="Singh A."/>
            <person name="Pinnaka A.K."/>
        </authorList>
    </citation>
    <scope>NUCLEOTIDE SEQUENCE [LARGE SCALE GENOMIC DNA]</scope>
    <source>
        <strain evidence="1 2">LW9</strain>
    </source>
</reference>
<evidence type="ECO:0000313" key="2">
    <source>
        <dbReference type="Proteomes" id="UP000004478"/>
    </source>
</evidence>
<dbReference type="InterPro" id="IPR011042">
    <property type="entry name" value="6-blade_b-propeller_TolB-like"/>
</dbReference>
<proteinExistence type="predicted"/>
<dbReference type="OrthoDB" id="1098767at2"/>
<dbReference type="Pfam" id="PF17170">
    <property type="entry name" value="DUF5128"/>
    <property type="match status" value="1"/>
</dbReference>
<organism evidence="1 2">
    <name type="scientific">Cecembia lonarensis (strain CCUG 58316 / KCTC 22772 / LW9)</name>
    <dbReference type="NCBI Taxonomy" id="1225176"/>
    <lineage>
        <taxon>Bacteria</taxon>
        <taxon>Pseudomonadati</taxon>
        <taxon>Bacteroidota</taxon>
        <taxon>Cytophagia</taxon>
        <taxon>Cytophagales</taxon>
        <taxon>Cyclobacteriaceae</taxon>
        <taxon>Cecembia</taxon>
    </lineage>
</organism>
<dbReference type="AlphaFoldDB" id="K1L8P8"/>
<evidence type="ECO:0000313" key="1">
    <source>
        <dbReference type="EMBL" id="EKB48572.1"/>
    </source>
</evidence>
<dbReference type="SUPFAM" id="SSF63829">
    <property type="entry name" value="Calcium-dependent phosphotriesterase"/>
    <property type="match status" value="1"/>
</dbReference>
<gene>
    <name evidence="1" type="ORF">B879_02797</name>
</gene>